<dbReference type="PANTHER" id="PTHR15744:SF0">
    <property type="entry name" value="KH HOMOLOGY DOMAIN-CONTAINING PROTEIN 4"/>
    <property type="match status" value="1"/>
</dbReference>
<feature type="compositionally biased region" description="Low complexity" evidence="1">
    <location>
        <begin position="229"/>
        <end position="249"/>
    </location>
</feature>
<feature type="domain" description="KHDC4/BBP-like KH-domain type I" evidence="2">
    <location>
        <begin position="29"/>
        <end position="95"/>
    </location>
</feature>
<evidence type="ECO:0000256" key="1">
    <source>
        <dbReference type="SAM" id="MobiDB-lite"/>
    </source>
</evidence>
<evidence type="ECO:0000259" key="2">
    <source>
        <dbReference type="Pfam" id="PF22675"/>
    </source>
</evidence>
<feature type="region of interest" description="Disordered" evidence="1">
    <location>
        <begin position="229"/>
        <end position="275"/>
    </location>
</feature>
<accession>A0A6B2L8M6</accession>
<sequence length="275" mass="29994">MIKVSKESAVLGGLLSSQVFVKFEQPIESEFNVTGKLLGPKGQFLRQVAVDSGGAKVHLRGKDTLPGADDPLHIYISANSQGVLDKAIKLANDLVSSVHKQYEEFRIKKATPVPYPPYPYPYPPYMPYGYPPPRGPYRPPYGYYPPARPPVSTGPPGSTPEYPPTPAMPPYPLYPYPPYPPTTETTTSPSATTSASEDPSAAYSQYYAQYQSDPNYDYSAYYGAYSETSAQTATETTTETTNTHSTTPTSNHKRSYQDYVNGDGASNGTKSLNNG</sequence>
<feature type="compositionally biased region" description="Polar residues" evidence="1">
    <location>
        <begin position="264"/>
        <end position="275"/>
    </location>
</feature>
<feature type="compositionally biased region" description="Low complexity" evidence="1">
    <location>
        <begin position="182"/>
        <end position="200"/>
    </location>
</feature>
<protein>
    <recommendedName>
        <fullName evidence="2">KHDC4/BBP-like KH-domain type I domain-containing protein</fullName>
    </recommendedName>
</protein>
<dbReference type="GO" id="GO:0003723">
    <property type="term" value="F:RNA binding"/>
    <property type="evidence" value="ECO:0007669"/>
    <property type="project" value="InterPro"/>
</dbReference>
<name>A0A6B2L8M6_9EUKA</name>
<dbReference type="InterPro" id="IPR055256">
    <property type="entry name" value="KH_1_KHDC4/BBP-like"/>
</dbReference>
<dbReference type="SUPFAM" id="SSF54791">
    <property type="entry name" value="Eukaryotic type KH-domain (KH-domain type I)"/>
    <property type="match status" value="1"/>
</dbReference>
<dbReference type="InterPro" id="IPR031121">
    <property type="entry name" value="RIK/BLOM7"/>
</dbReference>
<feature type="compositionally biased region" description="Pro residues" evidence="1">
    <location>
        <begin position="151"/>
        <end position="181"/>
    </location>
</feature>
<dbReference type="GO" id="GO:0005634">
    <property type="term" value="C:nucleus"/>
    <property type="evidence" value="ECO:0007669"/>
    <property type="project" value="InterPro"/>
</dbReference>
<dbReference type="InterPro" id="IPR036612">
    <property type="entry name" value="KH_dom_type_1_sf"/>
</dbReference>
<dbReference type="Gene3D" id="3.30.1370.10">
    <property type="entry name" value="K Homology domain, type 1"/>
    <property type="match status" value="1"/>
</dbReference>
<proteinExistence type="predicted"/>
<feature type="region of interest" description="Disordered" evidence="1">
    <location>
        <begin position="151"/>
        <end position="200"/>
    </location>
</feature>
<dbReference type="PANTHER" id="PTHR15744">
    <property type="entry name" value="BLOM7"/>
    <property type="match status" value="1"/>
</dbReference>
<organism evidence="3">
    <name type="scientific">Arcella intermedia</name>
    <dbReference type="NCBI Taxonomy" id="1963864"/>
    <lineage>
        <taxon>Eukaryota</taxon>
        <taxon>Amoebozoa</taxon>
        <taxon>Tubulinea</taxon>
        <taxon>Elardia</taxon>
        <taxon>Arcellinida</taxon>
        <taxon>Sphaerothecina</taxon>
        <taxon>Arcellidae</taxon>
        <taxon>Arcella</taxon>
    </lineage>
</organism>
<reference evidence="3" key="1">
    <citation type="journal article" date="2020" name="J. Eukaryot. Microbiol.">
        <title>De novo Sequencing, Assembly and Annotation of the Transcriptome for the Free-Living Testate Amoeba Arcella intermedia.</title>
        <authorList>
            <person name="Ribeiro G.M."/>
            <person name="Porfirio-Sousa A.L."/>
            <person name="Maurer-Alcala X.X."/>
            <person name="Katz L.A."/>
            <person name="Lahr D.J.G."/>
        </authorList>
    </citation>
    <scope>NUCLEOTIDE SEQUENCE</scope>
</reference>
<dbReference type="AlphaFoldDB" id="A0A6B2L8M6"/>
<dbReference type="Pfam" id="PF22675">
    <property type="entry name" value="KH-I_KHDC4-BBP"/>
    <property type="match status" value="1"/>
</dbReference>
<dbReference type="EMBL" id="GIBP01004218">
    <property type="protein sequence ID" value="NDV33187.1"/>
    <property type="molecule type" value="Transcribed_RNA"/>
</dbReference>
<evidence type="ECO:0000313" key="3">
    <source>
        <dbReference type="EMBL" id="NDV33187.1"/>
    </source>
</evidence>